<name>A0A1I3J127_9PSED</name>
<evidence type="ECO:0000256" key="1">
    <source>
        <dbReference type="SAM" id="MobiDB-lite"/>
    </source>
</evidence>
<evidence type="ECO:0000313" key="4">
    <source>
        <dbReference type="Proteomes" id="UP000243606"/>
    </source>
</evidence>
<dbReference type="NCBIfam" id="NF041599">
    <property type="entry name" value="reg_PtrA_PA2808"/>
    <property type="match status" value="1"/>
</dbReference>
<feature type="signal peptide" evidence="2">
    <location>
        <begin position="1"/>
        <end position="21"/>
    </location>
</feature>
<dbReference type="RefSeq" id="WP_090242131.1">
    <property type="nucleotide sequence ID" value="NZ_CAXBNE010000109.1"/>
</dbReference>
<feature type="chain" id="PRO_5017450021" evidence="2">
    <location>
        <begin position="22"/>
        <end position="70"/>
    </location>
</feature>
<organism evidence="3 4">
    <name type="scientific">Pseudomonas guineae</name>
    <dbReference type="NCBI Taxonomy" id="425504"/>
    <lineage>
        <taxon>Bacteria</taxon>
        <taxon>Pseudomonadati</taxon>
        <taxon>Pseudomonadota</taxon>
        <taxon>Gammaproteobacteria</taxon>
        <taxon>Pseudomonadales</taxon>
        <taxon>Pseudomonadaceae</taxon>
        <taxon>Pseudomonas</taxon>
    </lineage>
</organism>
<protein>
    <submittedName>
        <fullName evidence="3">Uncharacterized protein</fullName>
    </submittedName>
</protein>
<reference evidence="4" key="1">
    <citation type="submission" date="2016-10" db="EMBL/GenBank/DDBJ databases">
        <authorList>
            <person name="Varghese N."/>
            <person name="Submissions S."/>
        </authorList>
    </citation>
    <scope>NUCLEOTIDE SEQUENCE [LARGE SCALE GENOMIC DNA]</scope>
    <source>
        <strain evidence="4">LMG 24016</strain>
    </source>
</reference>
<dbReference type="AlphaFoldDB" id="A0A1I3J127"/>
<evidence type="ECO:0000256" key="2">
    <source>
        <dbReference type="SAM" id="SignalP"/>
    </source>
</evidence>
<accession>A0A1I3J127</accession>
<dbReference type="Proteomes" id="UP000243606">
    <property type="component" value="Unassembled WGS sequence"/>
</dbReference>
<proteinExistence type="predicted"/>
<sequence>MKSIKSLLVLAALSVSSLAMAEGGADRTFAHMEQAREMSLQAYQATQQQAETTLASSHTEHTEHAKGLTQ</sequence>
<keyword evidence="2" id="KW-0732">Signal</keyword>
<feature type="region of interest" description="Disordered" evidence="1">
    <location>
        <begin position="48"/>
        <end position="70"/>
    </location>
</feature>
<dbReference type="EMBL" id="FOQL01000003">
    <property type="protein sequence ID" value="SFI53833.1"/>
    <property type="molecule type" value="Genomic_DNA"/>
</dbReference>
<evidence type="ECO:0000313" key="3">
    <source>
        <dbReference type="EMBL" id="SFI53833.1"/>
    </source>
</evidence>
<keyword evidence="4" id="KW-1185">Reference proteome</keyword>
<feature type="compositionally biased region" description="Basic and acidic residues" evidence="1">
    <location>
        <begin position="58"/>
        <end position="70"/>
    </location>
</feature>
<gene>
    <name evidence="3" type="ORF">SAMN05216206_2343</name>
</gene>